<dbReference type="Proteomes" id="UP001249851">
    <property type="component" value="Unassembled WGS sequence"/>
</dbReference>
<sequence length="109" mass="12381">MQTDTTDFKELKRKWCEEPGQVHGVIYRKAFGESCNDVKVVGEGFGIMDGEFQTSSGAFNPSHGDDYHDSSWEMHPDSKKCVKKVVGYWKNAGNNFLRRQNHPVKDLLG</sequence>
<name>A0AAD9R7P0_ACRCE</name>
<dbReference type="AlphaFoldDB" id="A0AAD9R7P0"/>
<accession>A0AAD9R7P0</accession>
<evidence type="ECO:0000313" key="1">
    <source>
        <dbReference type="EMBL" id="KAK2574326.1"/>
    </source>
</evidence>
<protein>
    <submittedName>
        <fullName evidence="1">Uncharacterized protein</fullName>
    </submittedName>
</protein>
<gene>
    <name evidence="1" type="ORF">P5673_000477</name>
</gene>
<dbReference type="EMBL" id="JARQWQ010000001">
    <property type="protein sequence ID" value="KAK2574326.1"/>
    <property type="molecule type" value="Genomic_DNA"/>
</dbReference>
<keyword evidence="2" id="KW-1185">Reference proteome</keyword>
<evidence type="ECO:0000313" key="2">
    <source>
        <dbReference type="Proteomes" id="UP001249851"/>
    </source>
</evidence>
<reference evidence="1" key="2">
    <citation type="journal article" date="2023" name="Science">
        <title>Genomic signatures of disease resistance in endangered staghorn corals.</title>
        <authorList>
            <person name="Vollmer S.V."/>
            <person name="Selwyn J.D."/>
            <person name="Despard B.A."/>
            <person name="Roesel C.L."/>
        </authorList>
    </citation>
    <scope>NUCLEOTIDE SEQUENCE</scope>
    <source>
        <strain evidence="1">K2</strain>
    </source>
</reference>
<comment type="caution">
    <text evidence="1">The sequence shown here is derived from an EMBL/GenBank/DDBJ whole genome shotgun (WGS) entry which is preliminary data.</text>
</comment>
<organism evidence="1 2">
    <name type="scientific">Acropora cervicornis</name>
    <name type="common">Staghorn coral</name>
    <dbReference type="NCBI Taxonomy" id="6130"/>
    <lineage>
        <taxon>Eukaryota</taxon>
        <taxon>Metazoa</taxon>
        <taxon>Cnidaria</taxon>
        <taxon>Anthozoa</taxon>
        <taxon>Hexacorallia</taxon>
        <taxon>Scleractinia</taxon>
        <taxon>Astrocoeniina</taxon>
        <taxon>Acroporidae</taxon>
        <taxon>Acropora</taxon>
    </lineage>
</organism>
<reference evidence="1" key="1">
    <citation type="journal article" date="2023" name="G3 (Bethesda)">
        <title>Whole genome assembly and annotation of the endangered Caribbean coral Acropora cervicornis.</title>
        <authorList>
            <person name="Selwyn J.D."/>
            <person name="Vollmer S.V."/>
        </authorList>
    </citation>
    <scope>NUCLEOTIDE SEQUENCE</scope>
    <source>
        <strain evidence="1">K2</strain>
    </source>
</reference>
<proteinExistence type="predicted"/>